<dbReference type="PROSITE" id="PS50850">
    <property type="entry name" value="MFS"/>
    <property type="match status" value="1"/>
</dbReference>
<keyword evidence="4 6" id="KW-1133">Transmembrane helix</keyword>
<dbReference type="PANTHER" id="PTHR11662">
    <property type="entry name" value="SOLUTE CARRIER FAMILY 17"/>
    <property type="match status" value="1"/>
</dbReference>
<evidence type="ECO:0000256" key="3">
    <source>
        <dbReference type="ARBA" id="ARBA00022692"/>
    </source>
</evidence>
<keyword evidence="9" id="KW-1185">Reference proteome</keyword>
<dbReference type="AlphaFoldDB" id="A0AAW9NDC0"/>
<dbReference type="SUPFAM" id="SSF103473">
    <property type="entry name" value="MFS general substrate transporter"/>
    <property type="match status" value="1"/>
</dbReference>
<evidence type="ECO:0000256" key="4">
    <source>
        <dbReference type="ARBA" id="ARBA00022989"/>
    </source>
</evidence>
<comment type="caution">
    <text evidence="8">The sequence shown here is derived from an EMBL/GenBank/DDBJ whole genome shotgun (WGS) entry which is preliminary data.</text>
</comment>
<feature type="domain" description="Major facilitator superfamily (MFS) profile" evidence="7">
    <location>
        <begin position="28"/>
        <end position="435"/>
    </location>
</feature>
<proteinExistence type="predicted"/>
<feature type="transmembrane region" description="Helical" evidence="6">
    <location>
        <begin position="61"/>
        <end position="81"/>
    </location>
</feature>
<feature type="transmembrane region" description="Helical" evidence="6">
    <location>
        <begin position="287"/>
        <end position="307"/>
    </location>
</feature>
<keyword evidence="2" id="KW-0813">Transport</keyword>
<dbReference type="GO" id="GO:0022857">
    <property type="term" value="F:transmembrane transporter activity"/>
    <property type="evidence" value="ECO:0007669"/>
    <property type="project" value="InterPro"/>
</dbReference>
<gene>
    <name evidence="8" type="ORF">P4706_22325</name>
</gene>
<feature type="transmembrane region" description="Helical" evidence="6">
    <location>
        <begin position="93"/>
        <end position="112"/>
    </location>
</feature>
<name>A0AAW9NDC0_9BACI</name>
<keyword evidence="5 6" id="KW-0472">Membrane</keyword>
<organism evidence="8 9">
    <name type="scientific">Peribacillus castrilensis</name>
    <dbReference type="NCBI Taxonomy" id="2897690"/>
    <lineage>
        <taxon>Bacteria</taxon>
        <taxon>Bacillati</taxon>
        <taxon>Bacillota</taxon>
        <taxon>Bacilli</taxon>
        <taxon>Bacillales</taxon>
        <taxon>Bacillaceae</taxon>
        <taxon>Peribacillus</taxon>
    </lineage>
</organism>
<dbReference type="Pfam" id="PF07690">
    <property type="entry name" value="MFS_1"/>
    <property type="match status" value="1"/>
</dbReference>
<accession>A0AAW9NDC0</accession>
<protein>
    <submittedName>
        <fullName evidence="8">MFS transporter</fullName>
    </submittedName>
</protein>
<dbReference type="PANTHER" id="PTHR11662:SF333">
    <property type="entry name" value="D-GALACTONATE TRANSPORTER"/>
    <property type="match status" value="1"/>
</dbReference>
<evidence type="ECO:0000256" key="5">
    <source>
        <dbReference type="ARBA" id="ARBA00023136"/>
    </source>
</evidence>
<evidence type="ECO:0000256" key="6">
    <source>
        <dbReference type="SAM" id="Phobius"/>
    </source>
</evidence>
<dbReference type="InterPro" id="IPR011701">
    <property type="entry name" value="MFS"/>
</dbReference>
<feature type="transmembrane region" description="Helical" evidence="6">
    <location>
        <begin position="178"/>
        <end position="199"/>
    </location>
</feature>
<dbReference type="Gene3D" id="1.20.1250.20">
    <property type="entry name" value="MFS general substrate transporter like domains"/>
    <property type="match status" value="2"/>
</dbReference>
<reference evidence="8 9" key="1">
    <citation type="submission" date="2023-03" db="EMBL/GenBank/DDBJ databases">
        <title>Bacillus Genome Sequencing.</title>
        <authorList>
            <person name="Dunlap C."/>
        </authorList>
    </citation>
    <scope>NUCLEOTIDE SEQUENCE [LARGE SCALE GENOMIC DNA]</scope>
    <source>
        <strain evidence="8 9">B-41290</strain>
    </source>
</reference>
<evidence type="ECO:0000313" key="8">
    <source>
        <dbReference type="EMBL" id="MEC0275776.1"/>
    </source>
</evidence>
<dbReference type="CDD" id="cd17319">
    <property type="entry name" value="MFS_ExuT_GudP_like"/>
    <property type="match status" value="1"/>
</dbReference>
<feature type="transmembrane region" description="Helical" evidence="6">
    <location>
        <begin position="249"/>
        <end position="267"/>
    </location>
</feature>
<feature type="transmembrane region" description="Helical" evidence="6">
    <location>
        <begin position="409"/>
        <end position="430"/>
    </location>
</feature>
<evidence type="ECO:0000256" key="1">
    <source>
        <dbReference type="ARBA" id="ARBA00004651"/>
    </source>
</evidence>
<dbReference type="EMBL" id="JARNBH010000027">
    <property type="protein sequence ID" value="MEC0275776.1"/>
    <property type="molecule type" value="Genomic_DNA"/>
</dbReference>
<keyword evidence="3 6" id="KW-0812">Transmembrane</keyword>
<dbReference type="InterPro" id="IPR000849">
    <property type="entry name" value="Sugar_P_transporter"/>
</dbReference>
<dbReference type="Proteomes" id="UP001307168">
    <property type="component" value="Unassembled WGS sequence"/>
</dbReference>
<dbReference type="InterPro" id="IPR020846">
    <property type="entry name" value="MFS_dom"/>
</dbReference>
<sequence length="443" mass="48325">MSNPLKVENENVSISIKHRKPSRARFMILSLLFFGTAINYLDRTNMAVAASAIQDDLGLDPAMLGLILSAFGWTYAFMQVPGGWLTDRFGPRVVYGISLLLFSLFTLLQGFAKNFGTLFGLRLGLGFAESPAFPANSRVVASWFPQRERALATGVYTAGEYVGLAIATPFLFWLLSSFGWHSIFIVTGIIGLIFALVWYKFYKDPKDSRYINKEEMDYIREGGGLADSAGQGQKINWSKARHLFKHRQFWGIYIGQFAVASTLYFFLTWFPSYLVQEKGITLLKAGFIGSIPYIAAGIGVLVGGFWSDKMVKRGVSVGVARKTPIILGLLGACTIILANYTTSIALVIAVMSFAFFSQGMSAITWTLVSDMAPKELVGLAGGIFNFAGNLSAIVTPIVIGIILSATNSFNGAIVFVGVVALIGALSYIFIVGDVKRIEISDNE</sequence>
<feature type="transmembrane region" description="Helical" evidence="6">
    <location>
        <begin position="379"/>
        <end position="403"/>
    </location>
</feature>
<dbReference type="PIRSF" id="PIRSF002808">
    <property type="entry name" value="Hexose_phosphate_transp"/>
    <property type="match status" value="1"/>
</dbReference>
<dbReference type="NCBIfam" id="TIGR00893">
    <property type="entry name" value="2A0114"/>
    <property type="match status" value="1"/>
</dbReference>
<dbReference type="InterPro" id="IPR036259">
    <property type="entry name" value="MFS_trans_sf"/>
</dbReference>
<evidence type="ECO:0000256" key="2">
    <source>
        <dbReference type="ARBA" id="ARBA00022448"/>
    </source>
</evidence>
<evidence type="ECO:0000313" key="9">
    <source>
        <dbReference type="Proteomes" id="UP001307168"/>
    </source>
</evidence>
<feature type="transmembrane region" description="Helical" evidence="6">
    <location>
        <begin position="24"/>
        <end position="41"/>
    </location>
</feature>
<evidence type="ECO:0000259" key="7">
    <source>
        <dbReference type="PROSITE" id="PS50850"/>
    </source>
</evidence>
<comment type="subcellular location">
    <subcellularLocation>
        <location evidence="1">Cell membrane</location>
        <topology evidence="1">Multi-pass membrane protein</topology>
    </subcellularLocation>
</comment>
<dbReference type="InterPro" id="IPR050382">
    <property type="entry name" value="MFS_Na/Anion_cotransporter"/>
</dbReference>
<dbReference type="GO" id="GO:0005886">
    <property type="term" value="C:plasma membrane"/>
    <property type="evidence" value="ECO:0007669"/>
    <property type="project" value="UniProtKB-SubCell"/>
</dbReference>